<dbReference type="Gene3D" id="3.40.50.2020">
    <property type="match status" value="1"/>
</dbReference>
<dbReference type="NCBIfam" id="NF003549">
    <property type="entry name" value="PRK05205.1-5"/>
    <property type="match status" value="1"/>
</dbReference>
<dbReference type="HAMAP" id="MF_01219">
    <property type="entry name" value="PyrR"/>
    <property type="match status" value="1"/>
</dbReference>
<dbReference type="GO" id="GO:0004845">
    <property type="term" value="F:uracil phosphoribosyltransferase activity"/>
    <property type="evidence" value="ECO:0007669"/>
    <property type="project" value="UniProtKB-EC"/>
</dbReference>
<dbReference type="NCBIfam" id="NF003547">
    <property type="entry name" value="PRK05205.1-3"/>
    <property type="match status" value="1"/>
</dbReference>
<dbReference type="PANTHER" id="PTHR11608">
    <property type="entry name" value="BIFUNCTIONAL PROTEIN PYRR"/>
    <property type="match status" value="1"/>
</dbReference>
<evidence type="ECO:0000256" key="3">
    <source>
        <dbReference type="ARBA" id="ARBA00022676"/>
    </source>
</evidence>
<dbReference type="InterPro" id="IPR023050">
    <property type="entry name" value="PyrR"/>
</dbReference>
<dbReference type="RefSeq" id="WP_203255217.1">
    <property type="nucleotide sequence ID" value="NZ_CP069127.1"/>
</dbReference>
<dbReference type="InterPro" id="IPR050137">
    <property type="entry name" value="PyrR_bifunctional"/>
</dbReference>
<keyword evidence="6" id="KW-0694">RNA-binding</keyword>
<organism evidence="8 9">
    <name type="scientific">Brevibacillus choshinensis</name>
    <dbReference type="NCBI Taxonomy" id="54911"/>
    <lineage>
        <taxon>Bacteria</taxon>
        <taxon>Bacillati</taxon>
        <taxon>Bacillota</taxon>
        <taxon>Bacilli</taxon>
        <taxon>Bacillales</taxon>
        <taxon>Paenibacillaceae</taxon>
        <taxon>Brevibacillus</taxon>
    </lineage>
</organism>
<protein>
    <recommendedName>
        <fullName evidence="6">Bifunctional protein PyrR</fullName>
    </recommendedName>
    <domain>
        <recommendedName>
            <fullName evidence="6">Pyrimidine operon regulatory protein</fullName>
        </recommendedName>
    </domain>
    <domain>
        <recommendedName>
            <fullName evidence="6">Uracil phosphoribosyltransferase</fullName>
            <shortName evidence="6">UPRTase</shortName>
            <ecNumber evidence="6">2.4.2.9</ecNumber>
        </recommendedName>
    </domain>
</protein>
<comment type="function">
    <text evidence="6">Regulates transcriptional attenuation of the pyrimidine nucleotide (pyr) operon by binding in a uridine-dependent manner to specific sites on pyr mRNA. This disrupts an antiterminator hairpin in the RNA and favors formation of a downstream transcription terminator, leading to a reduced expression of downstream genes.</text>
</comment>
<evidence type="ECO:0000313" key="9">
    <source>
        <dbReference type="Proteomes" id="UP000596248"/>
    </source>
</evidence>
<evidence type="ECO:0000256" key="1">
    <source>
        <dbReference type="ARBA" id="ARBA00005565"/>
    </source>
</evidence>
<feature type="short sequence motif" description="PRPP-binding" evidence="6">
    <location>
        <begin position="99"/>
        <end position="111"/>
    </location>
</feature>
<comment type="similarity">
    <text evidence="1 6">Belongs to the purine/pyrimidine phosphoribosyltransferase family. PyrR subfamily.</text>
</comment>
<keyword evidence="6 8" id="KW-0808">Transferase</keyword>
<dbReference type="NCBIfam" id="NF003548">
    <property type="entry name" value="PRK05205.1-4"/>
    <property type="match status" value="1"/>
</dbReference>
<gene>
    <name evidence="6 8" type="primary">pyrR</name>
    <name evidence="8" type="ORF">JNE38_19170</name>
</gene>
<dbReference type="Proteomes" id="UP000596248">
    <property type="component" value="Chromosome"/>
</dbReference>
<evidence type="ECO:0000256" key="5">
    <source>
        <dbReference type="ARBA" id="ARBA00023163"/>
    </source>
</evidence>
<keyword evidence="2 6" id="KW-0806">Transcription termination</keyword>
<evidence type="ECO:0000256" key="2">
    <source>
        <dbReference type="ARBA" id="ARBA00022472"/>
    </source>
</evidence>
<keyword evidence="9" id="KW-1185">Reference proteome</keyword>
<comment type="catalytic activity">
    <reaction evidence="6">
        <text>UMP + diphosphate = 5-phospho-alpha-D-ribose 1-diphosphate + uracil</text>
        <dbReference type="Rhea" id="RHEA:13017"/>
        <dbReference type="ChEBI" id="CHEBI:17568"/>
        <dbReference type="ChEBI" id="CHEBI:33019"/>
        <dbReference type="ChEBI" id="CHEBI:57865"/>
        <dbReference type="ChEBI" id="CHEBI:58017"/>
        <dbReference type="EC" id="2.4.2.9"/>
    </reaction>
</comment>
<dbReference type="NCBIfam" id="NF003545">
    <property type="entry name" value="PRK05205.1-1"/>
    <property type="match status" value="1"/>
</dbReference>
<keyword evidence="3 6" id="KW-0328">Glycosyltransferase</keyword>
<feature type="domain" description="Phosphoribosyltransferase" evidence="7">
    <location>
        <begin position="10"/>
        <end position="163"/>
    </location>
</feature>
<dbReference type="PANTHER" id="PTHR11608:SF0">
    <property type="entry name" value="BIFUNCTIONAL PROTEIN PYRR"/>
    <property type="match status" value="1"/>
</dbReference>
<keyword evidence="5 6" id="KW-0804">Transcription</keyword>
<proteinExistence type="inferred from homology"/>
<comment type="function">
    <text evidence="6">Also displays a weak uracil phosphoribosyltransferase activity which is not physiologically significant.</text>
</comment>
<keyword evidence="4 6" id="KW-0805">Transcription regulation</keyword>
<dbReference type="InterPro" id="IPR000836">
    <property type="entry name" value="PRTase_dom"/>
</dbReference>
<dbReference type="SUPFAM" id="SSF53271">
    <property type="entry name" value="PRTase-like"/>
    <property type="match status" value="1"/>
</dbReference>
<reference evidence="8 9" key="1">
    <citation type="submission" date="2021-01" db="EMBL/GenBank/DDBJ databases">
        <title>Identification of strong promoters based on the transcriptome of Brevibacillus choshinensis.</title>
        <authorList>
            <person name="Yao D."/>
            <person name="Zhang K."/>
            <person name="Wu J."/>
        </authorList>
    </citation>
    <scope>NUCLEOTIDE SEQUENCE [LARGE SCALE GENOMIC DNA]</scope>
    <source>
        <strain evidence="8 9">HPD31-SP3</strain>
    </source>
</reference>
<evidence type="ECO:0000256" key="4">
    <source>
        <dbReference type="ARBA" id="ARBA00023015"/>
    </source>
</evidence>
<comment type="subunit">
    <text evidence="6">Homodimer and homohexamer; in equilibrium.</text>
</comment>
<dbReference type="Pfam" id="PF00156">
    <property type="entry name" value="Pribosyltran"/>
    <property type="match status" value="1"/>
</dbReference>
<evidence type="ECO:0000313" key="8">
    <source>
        <dbReference type="EMBL" id="QRG65711.1"/>
    </source>
</evidence>
<dbReference type="CDD" id="cd06223">
    <property type="entry name" value="PRTases_typeI"/>
    <property type="match status" value="1"/>
</dbReference>
<evidence type="ECO:0000256" key="6">
    <source>
        <dbReference type="HAMAP-Rule" id="MF_01219"/>
    </source>
</evidence>
<name>A0ABX7FHZ5_BRECH</name>
<evidence type="ECO:0000259" key="7">
    <source>
        <dbReference type="Pfam" id="PF00156"/>
    </source>
</evidence>
<sequence>MISKSVIMDEAAIRRALTRIAHEIIERNKGVEDCIIVGIKTRGIYLAQRLVERIELIENVKVPVGELDITFYRDDLQHKSEDAVLQGSQLPDQITGKTVILVDDVLYTGRTVRAALDALIDNGRPRMIQLAVLVDRGHRELPIRPDFVGKNVPTARTEIVDVQLAEVDMMDIVSIRQLL</sequence>
<dbReference type="EC" id="2.4.2.9" evidence="6"/>
<dbReference type="InterPro" id="IPR029057">
    <property type="entry name" value="PRTase-like"/>
</dbReference>
<accession>A0ABX7FHZ5</accession>
<dbReference type="EMBL" id="CP069127">
    <property type="protein sequence ID" value="QRG65711.1"/>
    <property type="molecule type" value="Genomic_DNA"/>
</dbReference>